<evidence type="ECO:0000313" key="3">
    <source>
        <dbReference type="Proteomes" id="UP000317650"/>
    </source>
</evidence>
<comment type="caution">
    <text evidence="2">The sequence shown here is derived from an EMBL/GenBank/DDBJ whole genome shotgun (WGS) entry which is preliminary data.</text>
</comment>
<dbReference type="AlphaFoldDB" id="A0A4S8JM24"/>
<reference evidence="2 3" key="1">
    <citation type="journal article" date="2019" name="Nat. Plants">
        <title>Genome sequencing of Musa balbisiana reveals subgenome evolution and function divergence in polyploid bananas.</title>
        <authorList>
            <person name="Yao X."/>
        </authorList>
    </citation>
    <scope>NUCLEOTIDE SEQUENCE [LARGE SCALE GENOMIC DNA]</scope>
    <source>
        <strain evidence="3">cv. DH-PKW</strain>
        <tissue evidence="2">Leaves</tissue>
    </source>
</reference>
<gene>
    <name evidence="2" type="ORF">C4D60_Mb01t12580</name>
</gene>
<name>A0A4S8JM24_MUSBA</name>
<evidence type="ECO:0000313" key="2">
    <source>
        <dbReference type="EMBL" id="THU63140.1"/>
    </source>
</evidence>
<feature type="region of interest" description="Disordered" evidence="1">
    <location>
        <begin position="57"/>
        <end position="92"/>
    </location>
</feature>
<protein>
    <submittedName>
        <fullName evidence="2">Uncharacterized protein</fullName>
    </submittedName>
</protein>
<feature type="compositionally biased region" description="Low complexity" evidence="1">
    <location>
        <begin position="57"/>
        <end position="80"/>
    </location>
</feature>
<keyword evidence="3" id="KW-1185">Reference proteome</keyword>
<evidence type="ECO:0000256" key="1">
    <source>
        <dbReference type="SAM" id="MobiDB-lite"/>
    </source>
</evidence>
<organism evidence="2 3">
    <name type="scientific">Musa balbisiana</name>
    <name type="common">Banana</name>
    <dbReference type="NCBI Taxonomy" id="52838"/>
    <lineage>
        <taxon>Eukaryota</taxon>
        <taxon>Viridiplantae</taxon>
        <taxon>Streptophyta</taxon>
        <taxon>Embryophyta</taxon>
        <taxon>Tracheophyta</taxon>
        <taxon>Spermatophyta</taxon>
        <taxon>Magnoliopsida</taxon>
        <taxon>Liliopsida</taxon>
        <taxon>Zingiberales</taxon>
        <taxon>Musaceae</taxon>
        <taxon>Musa</taxon>
    </lineage>
</organism>
<sequence>MEPLKMTQMEKRQVLLLQPRDVRVLVVDPALKRSAADSRPCSSPGYNISNRLTSWSSRRSTSRCSSTSLSLDPSSSSTSSSPPPLATAGRISWPLGDRRRIRPFIEP</sequence>
<accession>A0A4S8JM24</accession>
<proteinExistence type="predicted"/>
<dbReference type="Proteomes" id="UP000317650">
    <property type="component" value="Chromosome 1"/>
</dbReference>
<dbReference type="EMBL" id="PYDT01000004">
    <property type="protein sequence ID" value="THU63140.1"/>
    <property type="molecule type" value="Genomic_DNA"/>
</dbReference>